<dbReference type="Pfam" id="PF01943">
    <property type="entry name" value="Polysacc_synt"/>
    <property type="match status" value="1"/>
</dbReference>
<evidence type="ECO:0000256" key="3">
    <source>
        <dbReference type="ARBA" id="ARBA00022692"/>
    </source>
</evidence>
<dbReference type="PANTHER" id="PTHR30250">
    <property type="entry name" value="PST FAMILY PREDICTED COLANIC ACID TRANSPORTER"/>
    <property type="match status" value="1"/>
</dbReference>
<feature type="transmembrane region" description="Helical" evidence="6">
    <location>
        <begin position="356"/>
        <end position="376"/>
    </location>
</feature>
<feature type="transmembrane region" description="Helical" evidence="6">
    <location>
        <begin position="326"/>
        <end position="349"/>
    </location>
</feature>
<dbReference type="OrthoDB" id="6017905at2"/>
<keyword evidence="8" id="KW-1185">Reference proteome</keyword>
<feature type="transmembrane region" description="Helical" evidence="6">
    <location>
        <begin position="290"/>
        <end position="314"/>
    </location>
</feature>
<dbReference type="EMBL" id="FWFD01000008">
    <property type="protein sequence ID" value="SLM85240.1"/>
    <property type="molecule type" value="Genomic_DNA"/>
</dbReference>
<dbReference type="InterPro" id="IPR002797">
    <property type="entry name" value="Polysacc_synth"/>
</dbReference>
<dbReference type="GO" id="GO:0005886">
    <property type="term" value="C:plasma membrane"/>
    <property type="evidence" value="ECO:0007669"/>
    <property type="project" value="UniProtKB-SubCell"/>
</dbReference>
<organism evidence="7 8">
    <name type="scientific">Vagococcus fluvialis bH819</name>
    <dbReference type="NCBI Taxonomy" id="1255619"/>
    <lineage>
        <taxon>Bacteria</taxon>
        <taxon>Bacillati</taxon>
        <taxon>Bacillota</taxon>
        <taxon>Bacilli</taxon>
        <taxon>Lactobacillales</taxon>
        <taxon>Enterococcaceae</taxon>
        <taxon>Vagococcus</taxon>
    </lineage>
</organism>
<feature type="transmembrane region" description="Helical" evidence="6">
    <location>
        <begin position="77"/>
        <end position="100"/>
    </location>
</feature>
<feature type="transmembrane region" description="Helical" evidence="6">
    <location>
        <begin position="39"/>
        <end position="57"/>
    </location>
</feature>
<feature type="transmembrane region" description="Helical" evidence="6">
    <location>
        <begin position="382"/>
        <end position="402"/>
    </location>
</feature>
<evidence type="ECO:0000256" key="5">
    <source>
        <dbReference type="ARBA" id="ARBA00023136"/>
    </source>
</evidence>
<name>A0A1X6WLU4_9ENTE</name>
<keyword evidence="2" id="KW-1003">Cell membrane</keyword>
<keyword evidence="4 6" id="KW-1133">Transmembrane helix</keyword>
<dbReference type="RefSeq" id="WP_086950884.1">
    <property type="nucleotide sequence ID" value="NZ_FWFD01000008.1"/>
</dbReference>
<feature type="transmembrane region" description="Helical" evidence="6">
    <location>
        <begin position="145"/>
        <end position="167"/>
    </location>
</feature>
<feature type="transmembrane region" description="Helical" evidence="6">
    <location>
        <begin position="112"/>
        <end position="133"/>
    </location>
</feature>
<protein>
    <recommendedName>
        <fullName evidence="9">Polysaccharide biosynthesis protein</fullName>
    </recommendedName>
</protein>
<feature type="transmembrane region" description="Helical" evidence="6">
    <location>
        <begin position="258"/>
        <end position="278"/>
    </location>
</feature>
<feature type="transmembrane region" description="Helical" evidence="6">
    <location>
        <begin position="12"/>
        <end position="33"/>
    </location>
</feature>
<dbReference type="PANTHER" id="PTHR30250:SF11">
    <property type="entry name" value="O-ANTIGEN TRANSPORTER-RELATED"/>
    <property type="match status" value="1"/>
</dbReference>
<dbReference type="InterPro" id="IPR050833">
    <property type="entry name" value="Poly_Biosynth_Transport"/>
</dbReference>
<evidence type="ECO:0000256" key="2">
    <source>
        <dbReference type="ARBA" id="ARBA00022475"/>
    </source>
</evidence>
<dbReference type="AlphaFoldDB" id="A0A1X6WLU4"/>
<feature type="transmembrane region" description="Helical" evidence="6">
    <location>
        <begin position="414"/>
        <end position="431"/>
    </location>
</feature>
<gene>
    <name evidence="7" type="ORF">FM121_04030</name>
</gene>
<sequence length="471" mass="54282">MKIFLKKLAGFSIGPVAGAIISLITIPLTTYFISPEEFGKSSMFTIMLSFINIILYLGMDQSFAREYHEVKNKNNLFFNSIIPPVIFSVIICTLLILFRSTVSIALFKSEEYSHISIVLGCMLITAVLERFILMRIRMEEKAIEYSVFSIFVKCTVLFSLVFFIIFFEKNFLIVVYSTIFGQIIGDIYLIIRYRYFFKGCSVENIDSELMKKMLKFGFPLLIAASLNSFLNATGTFSIRKWSTFHELGIFSAGQRISNFLNIIQLAFTSFWIPTAYRWHKENRELKNFKFISDVLLLVMSIGFFIVIFFKNYIVILLSSDYAETKYIIGFLVMVPILYTLSETTTLGIVFSKKSYLNILVSIFSVFPCYILNYYLVPLYGSRGASISIGIAYFLFFITRTILSKNNDFDLKITKHYLVIIVLFIVATLNLFDLKYILLANLIFFILVILIQASVLIDLKKSIRGEQRFDLS</sequence>
<reference evidence="8" key="1">
    <citation type="submission" date="2017-02" db="EMBL/GenBank/DDBJ databases">
        <authorList>
            <person name="Dridi B."/>
        </authorList>
    </citation>
    <scope>NUCLEOTIDE SEQUENCE [LARGE SCALE GENOMIC DNA]</scope>
    <source>
        <strain evidence="8">bH819</strain>
    </source>
</reference>
<dbReference type="Proteomes" id="UP000195918">
    <property type="component" value="Unassembled WGS sequence"/>
</dbReference>
<feature type="transmembrane region" description="Helical" evidence="6">
    <location>
        <begin position="437"/>
        <end position="458"/>
    </location>
</feature>
<accession>A0A1X6WLU4</accession>
<evidence type="ECO:0000313" key="7">
    <source>
        <dbReference type="EMBL" id="SLM85240.1"/>
    </source>
</evidence>
<proteinExistence type="predicted"/>
<feature type="transmembrane region" description="Helical" evidence="6">
    <location>
        <begin position="216"/>
        <end position="238"/>
    </location>
</feature>
<evidence type="ECO:0000313" key="8">
    <source>
        <dbReference type="Proteomes" id="UP000195918"/>
    </source>
</evidence>
<evidence type="ECO:0000256" key="4">
    <source>
        <dbReference type="ARBA" id="ARBA00022989"/>
    </source>
</evidence>
<comment type="subcellular location">
    <subcellularLocation>
        <location evidence="1">Cell membrane</location>
        <topology evidence="1">Multi-pass membrane protein</topology>
    </subcellularLocation>
</comment>
<evidence type="ECO:0000256" key="1">
    <source>
        <dbReference type="ARBA" id="ARBA00004651"/>
    </source>
</evidence>
<evidence type="ECO:0000256" key="6">
    <source>
        <dbReference type="SAM" id="Phobius"/>
    </source>
</evidence>
<keyword evidence="3 6" id="KW-0812">Transmembrane</keyword>
<keyword evidence="5 6" id="KW-0472">Membrane</keyword>
<evidence type="ECO:0008006" key="9">
    <source>
        <dbReference type="Google" id="ProtNLM"/>
    </source>
</evidence>
<feature type="transmembrane region" description="Helical" evidence="6">
    <location>
        <begin position="173"/>
        <end position="195"/>
    </location>
</feature>